<feature type="transmembrane region" description="Helical" evidence="9">
    <location>
        <begin position="144"/>
        <end position="161"/>
    </location>
</feature>
<accession>A0A402A6D5</accession>
<dbReference type="InterPro" id="IPR038731">
    <property type="entry name" value="RgtA/B/C-like"/>
</dbReference>
<dbReference type="InterPro" id="IPR050297">
    <property type="entry name" value="LipidA_mod_glycosyltrf_83"/>
</dbReference>
<evidence type="ECO:0000313" key="12">
    <source>
        <dbReference type="EMBL" id="GCE14688.1"/>
    </source>
</evidence>
<feature type="transmembrane region" description="Helical" evidence="9">
    <location>
        <begin position="191"/>
        <end position="208"/>
    </location>
</feature>
<dbReference type="RefSeq" id="WP_161975678.1">
    <property type="nucleotide sequence ID" value="NZ_BIFR01000002.1"/>
</dbReference>
<evidence type="ECO:0000256" key="6">
    <source>
        <dbReference type="ARBA" id="ARBA00022989"/>
    </source>
</evidence>
<feature type="region of interest" description="Disordered" evidence="8">
    <location>
        <begin position="294"/>
        <end position="320"/>
    </location>
</feature>
<sequence>MQTSIWPHGDATIPIEPQYKHSSLIHRQLANQPTRRWHWLLLGLVFLLSVFLNFYRLWDLGTGNSYYAAGVKSMQMNWHNFFFVSFDPGGFVTIDKPPLGFWIQTLSAQAFGFTGFSLFLPEALSGTGAVLLLFLLVRRSFGPVAGILAALMLTLTPLSIVTNRNNTIDSLLVFTTLLATWFLFRATEKGRLSWLLLCGALVGAGFNIKMLESFLVIPAFSITYLLSTPIPWWRRLLNLLLTTLVLAIISLSWVMAVDLTPANQRPYVGSSGTNSELNLAIGYNGVQRLLGRNNPAPAPAKHTTTTRETHPPTEPDLSPAEQSKVLKQPGAGQPGPFRFLTPQLGGQISWLLPLALVGLLAIAWQTRVRLPLHRLHQAALLWGIWLITMLIFFSRAEFFNIYYLVMLAPAICALAAGGLVIMADNYLHTGWRGWLLPFALLATVALQAHLLSVYPEWFSQLTLPILCTTILASILLFIARMTTMIIKRQTQRRPLSNFTAGDLSQHPTRPITPLAASPKLRFMLLAALPISMLALLVAPTFWGASPVLFRYTSQPVAEPTFPMPEPNEANSTQTQAFHHLVTYLEAHQNKARFLIGTLNAGTASPFILETGRPVMDLGGFGGGDTILTAQQLSDQVSSGNVRYFLLQQSAPPTITKITKTIQGAQKDKKTTTKSVVEDKQTLHLTGSNKDTIAWISKHCSIVPHTDWQIGTKHPTVYGDGSLILFDCGILV</sequence>
<evidence type="ECO:0000256" key="9">
    <source>
        <dbReference type="SAM" id="Phobius"/>
    </source>
</evidence>
<dbReference type="GO" id="GO:0005886">
    <property type="term" value="C:plasma membrane"/>
    <property type="evidence" value="ECO:0007669"/>
    <property type="project" value="UniProtKB-SubCell"/>
</dbReference>
<feature type="transmembrane region" description="Helical" evidence="9">
    <location>
        <begin position="116"/>
        <end position="137"/>
    </location>
</feature>
<dbReference type="PANTHER" id="PTHR33908">
    <property type="entry name" value="MANNOSYLTRANSFERASE YKCB-RELATED"/>
    <property type="match status" value="1"/>
</dbReference>
<feature type="domain" description="Glycosyltransferase RgtA/B/C/D-like" evidence="10">
    <location>
        <begin position="95"/>
        <end position="253"/>
    </location>
</feature>
<feature type="transmembrane region" description="Helical" evidence="9">
    <location>
        <begin position="522"/>
        <end position="542"/>
    </location>
</feature>
<evidence type="ECO:0000313" key="13">
    <source>
        <dbReference type="Proteomes" id="UP000287352"/>
    </source>
</evidence>
<feature type="transmembrane region" description="Helical" evidence="9">
    <location>
        <begin position="348"/>
        <end position="366"/>
    </location>
</feature>
<gene>
    <name evidence="12" type="ORF">KTT_45470</name>
</gene>
<dbReference type="PANTHER" id="PTHR33908:SF3">
    <property type="entry name" value="UNDECAPRENYL PHOSPHATE-ALPHA-4-AMINO-4-DEOXY-L-ARABINOSE ARABINOSYL TRANSFERASE"/>
    <property type="match status" value="1"/>
</dbReference>
<dbReference type="Proteomes" id="UP000287352">
    <property type="component" value="Unassembled WGS sequence"/>
</dbReference>
<dbReference type="InterPro" id="IPR056785">
    <property type="entry name" value="YkcA/B-like_C"/>
</dbReference>
<evidence type="ECO:0000256" key="2">
    <source>
        <dbReference type="ARBA" id="ARBA00022475"/>
    </source>
</evidence>
<feature type="transmembrane region" description="Helical" evidence="9">
    <location>
        <begin position="37"/>
        <end position="58"/>
    </location>
</feature>
<comment type="caution">
    <text evidence="12">The sequence shown here is derived from an EMBL/GenBank/DDBJ whole genome shotgun (WGS) entry which is preliminary data.</text>
</comment>
<feature type="transmembrane region" description="Helical" evidence="9">
    <location>
        <begin position="401"/>
        <end position="422"/>
    </location>
</feature>
<keyword evidence="5 9" id="KW-0812">Transmembrane</keyword>
<evidence type="ECO:0000256" key="1">
    <source>
        <dbReference type="ARBA" id="ARBA00004651"/>
    </source>
</evidence>
<dbReference type="Pfam" id="PF13231">
    <property type="entry name" value="PMT_2"/>
    <property type="match status" value="1"/>
</dbReference>
<feature type="transmembrane region" description="Helical" evidence="9">
    <location>
        <begin position="457"/>
        <end position="479"/>
    </location>
</feature>
<protein>
    <submittedName>
        <fullName evidence="12">Dolichyl-phosphate-mannose--protein mannosyltransferase</fullName>
    </submittedName>
</protein>
<feature type="transmembrane region" description="Helical" evidence="9">
    <location>
        <begin position="239"/>
        <end position="257"/>
    </location>
</feature>
<reference evidence="13" key="1">
    <citation type="submission" date="2018-12" db="EMBL/GenBank/DDBJ databases">
        <title>Tengunoibacter tsumagoiensis gen. nov., sp. nov., Dictyobacter kobayashii sp. nov., D. alpinus sp. nov., and D. joshuensis sp. nov. and description of Dictyobacteraceae fam. nov. within the order Ktedonobacterales isolated from Tengu-no-mugimeshi.</title>
        <authorList>
            <person name="Wang C.M."/>
            <person name="Zheng Y."/>
            <person name="Sakai Y."/>
            <person name="Toyoda A."/>
            <person name="Minakuchi Y."/>
            <person name="Abe K."/>
            <person name="Yokota A."/>
            <person name="Yabe S."/>
        </authorList>
    </citation>
    <scope>NUCLEOTIDE SEQUENCE [LARGE SCALE GENOMIC DNA]</scope>
    <source>
        <strain evidence="13">Uno3</strain>
    </source>
</reference>
<name>A0A402A6D5_9CHLR</name>
<evidence type="ECO:0000259" key="11">
    <source>
        <dbReference type="Pfam" id="PF24878"/>
    </source>
</evidence>
<dbReference type="AlphaFoldDB" id="A0A402A6D5"/>
<keyword evidence="7 9" id="KW-0472">Membrane</keyword>
<feature type="domain" description="Putative mannosyltransferase YkcA/B-like C-terminal" evidence="11">
    <location>
        <begin position="580"/>
        <end position="659"/>
    </location>
</feature>
<dbReference type="Pfam" id="PF24878">
    <property type="entry name" value="YkcB_C"/>
    <property type="match status" value="1"/>
</dbReference>
<evidence type="ECO:0000256" key="4">
    <source>
        <dbReference type="ARBA" id="ARBA00022679"/>
    </source>
</evidence>
<keyword evidence="6 9" id="KW-1133">Transmembrane helix</keyword>
<feature type="transmembrane region" description="Helical" evidence="9">
    <location>
        <begin position="214"/>
        <end position="232"/>
    </location>
</feature>
<evidence type="ECO:0000259" key="10">
    <source>
        <dbReference type="Pfam" id="PF13231"/>
    </source>
</evidence>
<keyword evidence="13" id="KW-1185">Reference proteome</keyword>
<dbReference type="GO" id="GO:0010041">
    <property type="term" value="P:response to iron(III) ion"/>
    <property type="evidence" value="ECO:0007669"/>
    <property type="project" value="TreeGrafter"/>
</dbReference>
<keyword evidence="4 12" id="KW-0808">Transferase</keyword>
<comment type="subcellular location">
    <subcellularLocation>
        <location evidence="1">Cell membrane</location>
        <topology evidence="1">Multi-pass membrane protein</topology>
    </subcellularLocation>
</comment>
<dbReference type="EMBL" id="BIFR01000002">
    <property type="protein sequence ID" value="GCE14688.1"/>
    <property type="molecule type" value="Genomic_DNA"/>
</dbReference>
<evidence type="ECO:0000256" key="7">
    <source>
        <dbReference type="ARBA" id="ARBA00023136"/>
    </source>
</evidence>
<evidence type="ECO:0000256" key="3">
    <source>
        <dbReference type="ARBA" id="ARBA00022676"/>
    </source>
</evidence>
<dbReference type="GO" id="GO:0009103">
    <property type="term" value="P:lipopolysaccharide biosynthetic process"/>
    <property type="evidence" value="ECO:0007669"/>
    <property type="project" value="UniProtKB-ARBA"/>
</dbReference>
<feature type="transmembrane region" description="Helical" evidence="9">
    <location>
        <begin position="434"/>
        <end position="451"/>
    </location>
</feature>
<keyword evidence="2" id="KW-1003">Cell membrane</keyword>
<evidence type="ECO:0000256" key="5">
    <source>
        <dbReference type="ARBA" id="ARBA00022692"/>
    </source>
</evidence>
<evidence type="ECO:0000256" key="8">
    <source>
        <dbReference type="SAM" id="MobiDB-lite"/>
    </source>
</evidence>
<keyword evidence="3 12" id="KW-0328">Glycosyltransferase</keyword>
<dbReference type="GO" id="GO:0016763">
    <property type="term" value="F:pentosyltransferase activity"/>
    <property type="evidence" value="ECO:0007669"/>
    <property type="project" value="TreeGrafter"/>
</dbReference>
<proteinExistence type="predicted"/>
<organism evidence="12 13">
    <name type="scientific">Tengunoibacter tsumagoiensis</name>
    <dbReference type="NCBI Taxonomy" id="2014871"/>
    <lineage>
        <taxon>Bacteria</taxon>
        <taxon>Bacillati</taxon>
        <taxon>Chloroflexota</taxon>
        <taxon>Ktedonobacteria</taxon>
        <taxon>Ktedonobacterales</taxon>
        <taxon>Dictyobacteraceae</taxon>
        <taxon>Tengunoibacter</taxon>
    </lineage>
</organism>
<feature type="transmembrane region" description="Helical" evidence="9">
    <location>
        <begin position="167"/>
        <end position="184"/>
    </location>
</feature>
<feature type="transmembrane region" description="Helical" evidence="9">
    <location>
        <begin position="378"/>
        <end position="395"/>
    </location>
</feature>